<accession>A0ABT7DXQ8</accession>
<dbReference type="Proteomes" id="UP001172778">
    <property type="component" value="Unassembled WGS sequence"/>
</dbReference>
<dbReference type="InterPro" id="IPR001853">
    <property type="entry name" value="DSBA-like_thioredoxin_dom"/>
</dbReference>
<keyword evidence="3" id="KW-1185">Reference proteome</keyword>
<name>A0ABT7DXQ8_9NEIS</name>
<dbReference type="Gene3D" id="3.40.30.10">
    <property type="entry name" value="Glutaredoxin"/>
    <property type="match status" value="1"/>
</dbReference>
<reference evidence="2" key="1">
    <citation type="submission" date="2023-03" db="EMBL/GenBank/DDBJ databases">
        <title>Chitinimonas shenzhenensis gen. nov., sp. nov., a novel member of family Burkholderiaceae isolated from activated sludge collected in Shen Zhen, China.</title>
        <authorList>
            <person name="Wang X."/>
        </authorList>
    </citation>
    <scope>NUCLEOTIDE SEQUENCE</scope>
    <source>
        <strain evidence="2">DQS-5</strain>
    </source>
</reference>
<gene>
    <name evidence="2" type="ORF">PZA18_12385</name>
</gene>
<dbReference type="SUPFAM" id="SSF52833">
    <property type="entry name" value="Thioredoxin-like"/>
    <property type="match status" value="1"/>
</dbReference>
<dbReference type="PANTHER" id="PTHR13887">
    <property type="entry name" value="GLUTATHIONE S-TRANSFERASE KAPPA"/>
    <property type="match status" value="1"/>
</dbReference>
<dbReference type="PANTHER" id="PTHR13887:SF51">
    <property type="entry name" value="DSBA FAMILY PROTEIN"/>
    <property type="match status" value="1"/>
</dbReference>
<evidence type="ECO:0000313" key="2">
    <source>
        <dbReference type="EMBL" id="MDK2124843.1"/>
    </source>
</evidence>
<evidence type="ECO:0000259" key="1">
    <source>
        <dbReference type="Pfam" id="PF01323"/>
    </source>
</evidence>
<sequence>MKTDMNKLLLHYIHDPLCGWCYAASSLVKAAAADGIDIKLHGGGLWGTPTSLTAETRRYIRMNDRRIAELTGLPFEPVYLNELLDDPATIFWSRPVIAAVIAAGALRSGADLEMLHAIQIGHYVQGRRVVDDGVLTDLAGQIGLAADDFADALRNSQADEHIRSSRHLMAQYGIKGFPGFVLEHAGEYTPIRHEPFYGNPEAFSAALLGIVTSSLDKAGHHRAAG</sequence>
<feature type="domain" description="DSBA-like thioredoxin" evidence="1">
    <location>
        <begin position="15"/>
        <end position="183"/>
    </location>
</feature>
<dbReference type="RefSeq" id="WP_284101157.1">
    <property type="nucleotide sequence ID" value="NZ_JARRAF010000013.1"/>
</dbReference>
<dbReference type="Pfam" id="PF01323">
    <property type="entry name" value="DSBA"/>
    <property type="match status" value="1"/>
</dbReference>
<dbReference type="InterPro" id="IPR036249">
    <property type="entry name" value="Thioredoxin-like_sf"/>
</dbReference>
<protein>
    <submittedName>
        <fullName evidence="2">DsbA family protein</fullName>
    </submittedName>
</protein>
<dbReference type="CDD" id="cd03025">
    <property type="entry name" value="DsbA_FrnE_like"/>
    <property type="match status" value="1"/>
</dbReference>
<dbReference type="EMBL" id="JARRAF010000013">
    <property type="protein sequence ID" value="MDK2124843.1"/>
    <property type="molecule type" value="Genomic_DNA"/>
</dbReference>
<comment type="caution">
    <text evidence="2">The sequence shown here is derived from an EMBL/GenBank/DDBJ whole genome shotgun (WGS) entry which is preliminary data.</text>
</comment>
<proteinExistence type="predicted"/>
<evidence type="ECO:0000313" key="3">
    <source>
        <dbReference type="Proteomes" id="UP001172778"/>
    </source>
</evidence>
<organism evidence="2 3">
    <name type="scientific">Parachitinimonas caeni</name>
    <dbReference type="NCBI Taxonomy" id="3031301"/>
    <lineage>
        <taxon>Bacteria</taxon>
        <taxon>Pseudomonadati</taxon>
        <taxon>Pseudomonadota</taxon>
        <taxon>Betaproteobacteria</taxon>
        <taxon>Neisseriales</taxon>
        <taxon>Chitinibacteraceae</taxon>
        <taxon>Parachitinimonas</taxon>
    </lineage>
</organism>